<gene>
    <name evidence="4" type="ORF">MGAL_10B071818</name>
</gene>
<dbReference type="GO" id="GO:0140662">
    <property type="term" value="F:ATP-dependent protein folding chaperone"/>
    <property type="evidence" value="ECO:0007669"/>
    <property type="project" value="InterPro"/>
</dbReference>
<name>A0A8B6D982_MYTGA</name>
<dbReference type="InterPro" id="IPR013126">
    <property type="entry name" value="Hsp_70_fam"/>
</dbReference>
<accession>A0A8B6D982</accession>
<dbReference type="EMBL" id="UYJE01003033">
    <property type="protein sequence ID" value="VDI15870.1"/>
    <property type="molecule type" value="Genomic_DNA"/>
</dbReference>
<comment type="caution">
    <text evidence="4">The sequence shown here is derived from an EMBL/GenBank/DDBJ whole genome shotgun (WGS) entry which is preliminary data.</text>
</comment>
<keyword evidence="2" id="KW-0547">Nucleotide-binding</keyword>
<dbReference type="PANTHER" id="PTHR14187:SF5">
    <property type="entry name" value="HEAT SHOCK 70 KDA PROTEIN 12A"/>
    <property type="match status" value="1"/>
</dbReference>
<dbReference type="Gene3D" id="3.30.420.40">
    <property type="match status" value="2"/>
</dbReference>
<evidence type="ECO:0000256" key="3">
    <source>
        <dbReference type="ARBA" id="ARBA00022840"/>
    </source>
</evidence>
<protein>
    <submittedName>
        <fullName evidence="4">Uncharacterized protein</fullName>
    </submittedName>
</protein>
<keyword evidence="3" id="KW-0067">ATP-binding</keyword>
<dbReference type="SUPFAM" id="SSF53067">
    <property type="entry name" value="Actin-like ATPase domain"/>
    <property type="match status" value="2"/>
</dbReference>
<dbReference type="Proteomes" id="UP000596742">
    <property type="component" value="Unassembled WGS sequence"/>
</dbReference>
<sequence length="580" mass="65129">MQSKKNKILVAAIDFGTTFSGYAFSFKTDYENDPMKISVNQQWTAGSRSLISLKAPTVVLLDKSKKFLAFGYDAEDKYSEAALDEEHLDFYYFRRFKMLLHETKHLTRKTMIKDDNGKEMPALEIFSMVIKYLKGHLLETLETRGTGLDNNDIHWVLTVPAIWTEPAKQFMREAAEKAGISGEQLSICLEPEAASLYCQHLPIEKLKDKDGIGSEFTASGRGAKYMVLDLGGGTADITCHQKDAEGSLRELQKPSGGSWGGTRVDEAFNQLLIKIVGGHHFRTFQEKNKADALDILREMETKKRNITNDTEGKVTLKVPVSLIQSFEKETGEEIKEVIKQMAYAGKMTWVGDKLRMDANLFRALFNDPKTNLVNHVKSLMTKGPLRDVSTILMVGGFSESPIMQSAIKDAFPGKKVVVPDEAGLAVLKGAVMYGHQPQTISVRISRYTYGINISPPFKSGEHSPERRVSIESTDRVKDVFKKYIEADQTLKVGEAVSGRHVTIKKRQKEMLLKIFATEDSNPRYVTDKGCEYLGKVVIQLPEVDEKLKVDVKMIFGETELMVEAKESTTGSTYKSFFDFL</sequence>
<dbReference type="Pfam" id="PF00012">
    <property type="entry name" value="HSP70"/>
    <property type="match status" value="1"/>
</dbReference>
<dbReference type="PANTHER" id="PTHR14187">
    <property type="entry name" value="ALPHA KINASE/ELONGATION FACTOR 2 KINASE"/>
    <property type="match status" value="1"/>
</dbReference>
<evidence type="ECO:0000256" key="2">
    <source>
        <dbReference type="ARBA" id="ARBA00022741"/>
    </source>
</evidence>
<evidence type="ECO:0000313" key="5">
    <source>
        <dbReference type="Proteomes" id="UP000596742"/>
    </source>
</evidence>
<dbReference type="GO" id="GO:0005524">
    <property type="term" value="F:ATP binding"/>
    <property type="evidence" value="ECO:0007669"/>
    <property type="project" value="UniProtKB-KW"/>
</dbReference>
<proteinExistence type="inferred from homology"/>
<keyword evidence="5" id="KW-1185">Reference proteome</keyword>
<dbReference type="AlphaFoldDB" id="A0A8B6D982"/>
<evidence type="ECO:0000256" key="1">
    <source>
        <dbReference type="ARBA" id="ARBA00007381"/>
    </source>
</evidence>
<dbReference type="InterPro" id="IPR043129">
    <property type="entry name" value="ATPase_NBD"/>
</dbReference>
<dbReference type="OrthoDB" id="2963168at2759"/>
<dbReference type="CDD" id="cd10229">
    <property type="entry name" value="ASKHA_NBD_HSP70_HSPA12"/>
    <property type="match status" value="1"/>
</dbReference>
<reference evidence="4" key="1">
    <citation type="submission" date="2018-11" db="EMBL/GenBank/DDBJ databases">
        <authorList>
            <person name="Alioto T."/>
            <person name="Alioto T."/>
        </authorList>
    </citation>
    <scope>NUCLEOTIDE SEQUENCE</scope>
</reference>
<organism evidence="4 5">
    <name type="scientific">Mytilus galloprovincialis</name>
    <name type="common">Mediterranean mussel</name>
    <dbReference type="NCBI Taxonomy" id="29158"/>
    <lineage>
        <taxon>Eukaryota</taxon>
        <taxon>Metazoa</taxon>
        <taxon>Spiralia</taxon>
        <taxon>Lophotrochozoa</taxon>
        <taxon>Mollusca</taxon>
        <taxon>Bivalvia</taxon>
        <taxon>Autobranchia</taxon>
        <taxon>Pteriomorphia</taxon>
        <taxon>Mytilida</taxon>
        <taxon>Mytiloidea</taxon>
        <taxon>Mytilidae</taxon>
        <taxon>Mytilinae</taxon>
        <taxon>Mytilus</taxon>
    </lineage>
</organism>
<evidence type="ECO:0000313" key="4">
    <source>
        <dbReference type="EMBL" id="VDI15870.1"/>
    </source>
</evidence>
<comment type="similarity">
    <text evidence="1">Belongs to the heat shock protein 70 family.</text>
</comment>